<dbReference type="RefSeq" id="WP_340604262.1">
    <property type="nucleotide sequence ID" value="NZ_JBBMXV010000003.1"/>
</dbReference>
<sequence length="328" mass="34890">MAQNMLDLEMASASCSIVEECLDVQPNEEVLVLTDPRTFGVGKSIATAANGIGAEVVTSVMPLLDSHGNEPLDTVADAMATADVAFTCTTHAITHTRARLRAAEEGTRIGVLRGVTEDMMVDGAMTVDFEALRRRTEAMAEIITDAETAVVTSDRGTDVEFSIEGCQSFSLDGYFHEEYGFATLPPGEAPTHPAEGTANGTIAIDVAMDNLGQLEEPIELTLEDGFVTDVNGGNQAEELEAIFDDADENARNLAEFAIGTNPKAKLIGNTAEDKKREGTIHFAVGDNESLGGTLKSDIHLDGVIRSPTVELDGTTVVDDGTLRRDLLE</sequence>
<dbReference type="Proteomes" id="UP001596312">
    <property type="component" value="Unassembled WGS sequence"/>
</dbReference>
<keyword evidence="1" id="KW-0479">Metal-binding</keyword>
<dbReference type="EMBL" id="JBHSXQ010000003">
    <property type="protein sequence ID" value="MFC6905735.1"/>
    <property type="molecule type" value="Genomic_DNA"/>
</dbReference>
<accession>A0ABD5V2V6</accession>
<dbReference type="Pfam" id="PF26233">
    <property type="entry name" value="NicX"/>
    <property type="match status" value="1"/>
</dbReference>
<evidence type="ECO:0000256" key="1">
    <source>
        <dbReference type="ARBA" id="ARBA00022723"/>
    </source>
</evidence>
<protein>
    <submittedName>
        <fullName evidence="2">Aminopeptidase</fullName>
    </submittedName>
</protein>
<dbReference type="SUPFAM" id="SSF144052">
    <property type="entry name" value="Thermophilic metalloprotease-like"/>
    <property type="match status" value="1"/>
</dbReference>
<name>A0ABD5V2V6_9EURY</name>
<evidence type="ECO:0000313" key="3">
    <source>
        <dbReference type="Proteomes" id="UP001596312"/>
    </source>
</evidence>
<gene>
    <name evidence="2" type="ORF">ACFQGH_11070</name>
</gene>
<evidence type="ECO:0000313" key="2">
    <source>
        <dbReference type="EMBL" id="MFC6905735.1"/>
    </source>
</evidence>
<dbReference type="InterPro" id="IPR052170">
    <property type="entry name" value="M29_Exopeptidase"/>
</dbReference>
<dbReference type="GO" id="GO:0004177">
    <property type="term" value="F:aminopeptidase activity"/>
    <property type="evidence" value="ECO:0007669"/>
    <property type="project" value="UniProtKB-KW"/>
</dbReference>
<dbReference type="PANTHER" id="PTHR34448">
    <property type="entry name" value="AMINOPEPTIDASE"/>
    <property type="match status" value="1"/>
</dbReference>
<dbReference type="GO" id="GO:0046872">
    <property type="term" value="F:metal ion binding"/>
    <property type="evidence" value="ECO:0007669"/>
    <property type="project" value="UniProtKB-KW"/>
</dbReference>
<organism evidence="2 3">
    <name type="scientific">Halalkalicoccus tibetensis</name>
    <dbReference type="NCBI Taxonomy" id="175632"/>
    <lineage>
        <taxon>Archaea</taxon>
        <taxon>Methanobacteriati</taxon>
        <taxon>Methanobacteriota</taxon>
        <taxon>Stenosarchaea group</taxon>
        <taxon>Halobacteria</taxon>
        <taxon>Halobacteriales</taxon>
        <taxon>Halococcaceae</taxon>
        <taxon>Halalkalicoccus</taxon>
    </lineage>
</organism>
<reference evidence="2 3" key="1">
    <citation type="journal article" date="2019" name="Int. J. Syst. Evol. Microbiol.">
        <title>The Global Catalogue of Microorganisms (GCM) 10K type strain sequencing project: providing services to taxonomists for standard genome sequencing and annotation.</title>
        <authorList>
            <consortium name="The Broad Institute Genomics Platform"/>
            <consortium name="The Broad Institute Genome Sequencing Center for Infectious Disease"/>
            <person name="Wu L."/>
            <person name="Ma J."/>
        </authorList>
    </citation>
    <scope>NUCLEOTIDE SEQUENCE [LARGE SCALE GENOMIC DNA]</scope>
    <source>
        <strain evidence="2 3">CGMCC 1.3240</strain>
    </source>
</reference>
<dbReference type="InterPro" id="IPR058739">
    <property type="entry name" value="NicX"/>
</dbReference>
<keyword evidence="3" id="KW-1185">Reference proteome</keyword>
<proteinExistence type="predicted"/>
<dbReference type="AlphaFoldDB" id="A0ABD5V2V6"/>
<keyword evidence="2" id="KW-0031">Aminopeptidase</keyword>
<dbReference type="PANTHER" id="PTHR34448:SF1">
    <property type="entry name" value="BLL6088 PROTEIN"/>
    <property type="match status" value="1"/>
</dbReference>
<keyword evidence="2" id="KW-0645">Protease</keyword>
<comment type="caution">
    <text evidence="2">The sequence shown here is derived from an EMBL/GenBank/DDBJ whole genome shotgun (WGS) entry which is preliminary data.</text>
</comment>
<keyword evidence="2" id="KW-0378">Hydrolase</keyword>